<dbReference type="AlphaFoldDB" id="A0A3B1C9N3"/>
<accession>A0A3B1C9N3</accession>
<gene>
    <name evidence="3" type="ORF">MNBD_NITROSPINAE04-267</name>
</gene>
<dbReference type="PANTHER" id="PTHR38731:SF1">
    <property type="entry name" value="FECR PROTEIN DOMAIN-CONTAINING PROTEIN"/>
    <property type="match status" value="1"/>
</dbReference>
<dbReference type="EMBL" id="UOGA01000245">
    <property type="protein sequence ID" value="VAX23371.1"/>
    <property type="molecule type" value="Genomic_DNA"/>
</dbReference>
<evidence type="ECO:0000256" key="1">
    <source>
        <dbReference type="SAM" id="MobiDB-lite"/>
    </source>
</evidence>
<feature type="compositionally biased region" description="Gly residues" evidence="1">
    <location>
        <begin position="288"/>
        <end position="297"/>
    </location>
</feature>
<reference evidence="3" key="1">
    <citation type="submission" date="2018-06" db="EMBL/GenBank/DDBJ databases">
        <authorList>
            <person name="Zhirakovskaya E."/>
        </authorList>
    </citation>
    <scope>NUCLEOTIDE SEQUENCE</scope>
</reference>
<protein>
    <recommendedName>
        <fullName evidence="2">FecR protein domain-containing protein</fullName>
    </recommendedName>
</protein>
<organism evidence="3">
    <name type="scientific">hydrothermal vent metagenome</name>
    <dbReference type="NCBI Taxonomy" id="652676"/>
    <lineage>
        <taxon>unclassified sequences</taxon>
        <taxon>metagenomes</taxon>
        <taxon>ecological metagenomes</taxon>
    </lineage>
</organism>
<evidence type="ECO:0000259" key="2">
    <source>
        <dbReference type="Pfam" id="PF04773"/>
    </source>
</evidence>
<dbReference type="InterPro" id="IPR006860">
    <property type="entry name" value="FecR"/>
</dbReference>
<proteinExistence type="predicted"/>
<dbReference type="PANTHER" id="PTHR38731">
    <property type="entry name" value="LIPL45-RELATED LIPOPROTEIN-RELATED"/>
    <property type="match status" value="1"/>
</dbReference>
<evidence type="ECO:0000313" key="3">
    <source>
        <dbReference type="EMBL" id="VAX23371.1"/>
    </source>
</evidence>
<dbReference type="Pfam" id="PF04773">
    <property type="entry name" value="FecR"/>
    <property type="match status" value="1"/>
</dbReference>
<feature type="region of interest" description="Disordered" evidence="1">
    <location>
        <begin position="280"/>
        <end position="302"/>
    </location>
</feature>
<sequence>MTVNRGGIGVALAFALGLSLVFATSSYAAPITARAIVVEGMVTLFTADKKAGQRVTVDASFAEGDRVVTGDGSALEIEFGTGDRVRVDESSEMTIQSLHRDDSGSTFSIFNLALGRVRSFVTKLASGDSKFEYHTKTAIAGVAGTDFVVEVPDDNNSMVVFVLPKDADLGEEGSGVCQDKTLWDKGTVYVKGFDSAESSVDVLSCFMTTILSGMAPGRPVIIPDSIIFGAINNLPFSRSGSAVSSGQEQAMMENIRRRVAVPLVTSATMDNSLQRLDRQYDQGQGTSTSGGGSGSGGAPLSPLVTGSITINIGQ</sequence>
<name>A0A3B1C9N3_9ZZZZ</name>
<feature type="domain" description="FecR protein" evidence="2">
    <location>
        <begin position="65"/>
        <end position="161"/>
    </location>
</feature>